<evidence type="ECO:0008006" key="9">
    <source>
        <dbReference type="Google" id="ProtNLM"/>
    </source>
</evidence>
<dbReference type="GO" id="GO:0046872">
    <property type="term" value="F:metal ion binding"/>
    <property type="evidence" value="ECO:0007669"/>
    <property type="project" value="UniProtKB-KW"/>
</dbReference>
<keyword evidence="8" id="KW-1185">Reference proteome</keyword>
<evidence type="ECO:0000259" key="5">
    <source>
        <dbReference type="PROSITE" id="PS50125"/>
    </source>
</evidence>
<proteinExistence type="inferred from homology"/>
<dbReference type="CDD" id="cd07302">
    <property type="entry name" value="CHD"/>
    <property type="match status" value="1"/>
</dbReference>
<dbReference type="InterPro" id="IPR011057">
    <property type="entry name" value="Mss4-like_sf"/>
</dbReference>
<dbReference type="Pfam" id="PF00211">
    <property type="entry name" value="Guanylate_cyc"/>
    <property type="match status" value="1"/>
</dbReference>
<evidence type="ECO:0000256" key="3">
    <source>
        <dbReference type="ARBA" id="ARBA00022833"/>
    </source>
</evidence>
<evidence type="ECO:0000313" key="7">
    <source>
        <dbReference type="EMBL" id="NEK25006.1"/>
    </source>
</evidence>
<dbReference type="Pfam" id="PF04828">
    <property type="entry name" value="GFA"/>
    <property type="match status" value="1"/>
</dbReference>
<dbReference type="PROSITE" id="PS50125">
    <property type="entry name" value="GUANYLATE_CYCLASE_2"/>
    <property type="match status" value="1"/>
</dbReference>
<dbReference type="InterPro" id="IPR001054">
    <property type="entry name" value="A/G_cyclase"/>
</dbReference>
<protein>
    <recommendedName>
        <fullName evidence="9">CENP-V/GFA domain-containing protein</fullName>
    </recommendedName>
</protein>
<keyword evidence="3" id="KW-0862">Zinc</keyword>
<dbReference type="InterPro" id="IPR029787">
    <property type="entry name" value="Nucleotide_cyclase"/>
</dbReference>
<feature type="domain" description="CENP-V/GFA" evidence="6">
    <location>
        <begin position="190"/>
        <end position="307"/>
    </location>
</feature>
<dbReference type="PROSITE" id="PS51891">
    <property type="entry name" value="CENP_V_GFA"/>
    <property type="match status" value="1"/>
</dbReference>
<dbReference type="GO" id="GO:0016846">
    <property type="term" value="F:carbon-sulfur lyase activity"/>
    <property type="evidence" value="ECO:0007669"/>
    <property type="project" value="InterPro"/>
</dbReference>
<dbReference type="InterPro" id="IPR006913">
    <property type="entry name" value="CENP-V/GFA"/>
</dbReference>
<dbReference type="PANTHER" id="PTHR33337">
    <property type="entry name" value="GFA DOMAIN-CONTAINING PROTEIN"/>
    <property type="match status" value="1"/>
</dbReference>
<dbReference type="RefSeq" id="WP_164356189.1">
    <property type="nucleotide sequence ID" value="NZ_JAABNT010000032.1"/>
</dbReference>
<dbReference type="GO" id="GO:0009190">
    <property type="term" value="P:cyclic nucleotide biosynthetic process"/>
    <property type="evidence" value="ECO:0007669"/>
    <property type="project" value="InterPro"/>
</dbReference>
<keyword evidence="2" id="KW-0479">Metal-binding</keyword>
<dbReference type="EMBL" id="JAABNT010000032">
    <property type="protein sequence ID" value="NEK25006.1"/>
    <property type="molecule type" value="Genomic_DNA"/>
</dbReference>
<organism evidence="7 8">
    <name type="scientific">Sulfitobacter sediminilitoris</name>
    <dbReference type="NCBI Taxonomy" id="2698830"/>
    <lineage>
        <taxon>Bacteria</taxon>
        <taxon>Pseudomonadati</taxon>
        <taxon>Pseudomonadota</taxon>
        <taxon>Alphaproteobacteria</taxon>
        <taxon>Rhodobacterales</taxon>
        <taxon>Roseobacteraceae</taxon>
        <taxon>Sulfitobacter</taxon>
    </lineage>
</organism>
<accession>A0A6P0CIZ1</accession>
<dbReference type="PANTHER" id="PTHR33337:SF40">
    <property type="entry name" value="CENP-V_GFA DOMAIN-CONTAINING PROTEIN-RELATED"/>
    <property type="match status" value="1"/>
</dbReference>
<evidence type="ECO:0000256" key="4">
    <source>
        <dbReference type="ARBA" id="ARBA00023239"/>
    </source>
</evidence>
<name>A0A6P0CIZ1_9RHOB</name>
<gene>
    <name evidence="7" type="ORF">GV827_21805</name>
</gene>
<dbReference type="GO" id="GO:0035556">
    <property type="term" value="P:intracellular signal transduction"/>
    <property type="evidence" value="ECO:0007669"/>
    <property type="project" value="InterPro"/>
</dbReference>
<reference evidence="7 8" key="1">
    <citation type="submission" date="2020-01" db="EMBL/GenBank/DDBJ databases">
        <title>Sulfitobacter sediminilitoris sp. nov., isolated from a tidal flat.</title>
        <authorList>
            <person name="Park S."/>
            <person name="Yoon J.-H."/>
        </authorList>
    </citation>
    <scope>NUCLEOTIDE SEQUENCE [LARGE SCALE GENOMIC DNA]</scope>
    <source>
        <strain evidence="7 8">JBTF-M27</strain>
    </source>
</reference>
<evidence type="ECO:0000256" key="1">
    <source>
        <dbReference type="ARBA" id="ARBA00005495"/>
    </source>
</evidence>
<dbReference type="Gene3D" id="3.90.1590.10">
    <property type="entry name" value="glutathione-dependent formaldehyde- activating enzyme (gfa)"/>
    <property type="match status" value="1"/>
</dbReference>
<dbReference type="Proteomes" id="UP000468591">
    <property type="component" value="Unassembled WGS sequence"/>
</dbReference>
<keyword evidence="4" id="KW-0456">Lyase</keyword>
<evidence type="ECO:0000256" key="2">
    <source>
        <dbReference type="ARBA" id="ARBA00022723"/>
    </source>
</evidence>
<dbReference type="Gene3D" id="3.30.70.1230">
    <property type="entry name" value="Nucleotide cyclase"/>
    <property type="match status" value="1"/>
</dbReference>
<comment type="caution">
    <text evidence="7">The sequence shown here is derived from an EMBL/GenBank/DDBJ whole genome shotgun (WGS) entry which is preliminary data.</text>
</comment>
<feature type="domain" description="Guanylate cyclase" evidence="5">
    <location>
        <begin position="7"/>
        <end position="121"/>
    </location>
</feature>
<dbReference type="SUPFAM" id="SSF51316">
    <property type="entry name" value="Mss4-like"/>
    <property type="match status" value="1"/>
</dbReference>
<dbReference type="AlphaFoldDB" id="A0A6P0CIZ1"/>
<dbReference type="GO" id="GO:0004016">
    <property type="term" value="F:adenylate cyclase activity"/>
    <property type="evidence" value="ECO:0007669"/>
    <property type="project" value="UniProtKB-ARBA"/>
</dbReference>
<comment type="similarity">
    <text evidence="1">Belongs to the Gfa family.</text>
</comment>
<evidence type="ECO:0000259" key="6">
    <source>
        <dbReference type="PROSITE" id="PS51891"/>
    </source>
</evidence>
<dbReference type="SUPFAM" id="SSF55073">
    <property type="entry name" value="Nucleotide cyclase"/>
    <property type="match status" value="1"/>
</dbReference>
<sequence>MERRLAAILATDVVGFAALVDKDERGTLEQVEHMRRDVVEMLVHANRGRLFKSLGDGFLAEFSSTLEAVKCAIGIQRTMALRKPVAAADELRLRVGVSVGDVVVQGDDLLGNGVNAAARLEALAEPGGIAISGEVMAQIRGKIDIEFDDAGYKKLKKSDAPLHVYLTRAKRGALGGFMDLDQDALQKTLVTGGCLCGEVRYEINSPALSSGYCHCRICQKFTGSTMSAYTAFPASSVRFTGAEPKYFTSSPIARRGFCAVCGSSLVYHMMRPHEAAHLVIFTTSLDNPQDYAPAAHNGMESRVPWFEILDDLPRTRSEDSRVLQEAWSSAGLPDPATWGPCAKAQDIF</sequence>
<evidence type="ECO:0000313" key="8">
    <source>
        <dbReference type="Proteomes" id="UP000468591"/>
    </source>
</evidence>